<evidence type="ECO:0000256" key="1">
    <source>
        <dbReference type="SAM" id="Phobius"/>
    </source>
</evidence>
<sequence>MKKTAGDASEPDALDDDAEALSWAGDDLRGGIDPLTRNRAVDEVDAEGGDVGSDVAAAPRSIPRTAVTALFAVLYLAVVVGWILSVQITVSSATDTFSQVAWQFGEFVSIISGALWFLATLTLTRESRTAVRLGWFALGVVVLVPWPVLLAALG</sequence>
<keyword evidence="1" id="KW-0472">Membrane</keyword>
<dbReference type="EMBL" id="JBHSMG010000004">
    <property type="protein sequence ID" value="MFC5503249.1"/>
    <property type="molecule type" value="Genomic_DNA"/>
</dbReference>
<dbReference type="RefSeq" id="WP_386740965.1">
    <property type="nucleotide sequence ID" value="NZ_JBHSMG010000004.1"/>
</dbReference>
<evidence type="ECO:0000313" key="3">
    <source>
        <dbReference type="Proteomes" id="UP001596039"/>
    </source>
</evidence>
<keyword evidence="3" id="KW-1185">Reference proteome</keyword>
<comment type="caution">
    <text evidence="2">The sequence shown here is derived from an EMBL/GenBank/DDBJ whole genome shotgun (WGS) entry which is preliminary data.</text>
</comment>
<name>A0ABW0NS62_9MICO</name>
<keyword evidence="1" id="KW-1133">Transmembrane helix</keyword>
<organism evidence="2 3">
    <name type="scientific">Lysinimonas soli</name>
    <dbReference type="NCBI Taxonomy" id="1074233"/>
    <lineage>
        <taxon>Bacteria</taxon>
        <taxon>Bacillati</taxon>
        <taxon>Actinomycetota</taxon>
        <taxon>Actinomycetes</taxon>
        <taxon>Micrococcales</taxon>
        <taxon>Microbacteriaceae</taxon>
        <taxon>Lysinimonas</taxon>
    </lineage>
</organism>
<keyword evidence="1" id="KW-0812">Transmembrane</keyword>
<feature type="transmembrane region" description="Helical" evidence="1">
    <location>
        <begin position="100"/>
        <end position="121"/>
    </location>
</feature>
<protein>
    <recommendedName>
        <fullName evidence="4">DNA polymerase III subunit gamma/tau</fullName>
    </recommendedName>
</protein>
<dbReference type="Proteomes" id="UP001596039">
    <property type="component" value="Unassembled WGS sequence"/>
</dbReference>
<reference evidence="3" key="1">
    <citation type="journal article" date="2019" name="Int. J. Syst. Evol. Microbiol.">
        <title>The Global Catalogue of Microorganisms (GCM) 10K type strain sequencing project: providing services to taxonomists for standard genome sequencing and annotation.</title>
        <authorList>
            <consortium name="The Broad Institute Genomics Platform"/>
            <consortium name="The Broad Institute Genome Sequencing Center for Infectious Disease"/>
            <person name="Wu L."/>
            <person name="Ma J."/>
        </authorList>
    </citation>
    <scope>NUCLEOTIDE SEQUENCE [LARGE SCALE GENOMIC DNA]</scope>
    <source>
        <strain evidence="3">CGMCC 4.6997</strain>
    </source>
</reference>
<feature type="transmembrane region" description="Helical" evidence="1">
    <location>
        <begin position="67"/>
        <end position="88"/>
    </location>
</feature>
<feature type="transmembrane region" description="Helical" evidence="1">
    <location>
        <begin position="133"/>
        <end position="153"/>
    </location>
</feature>
<evidence type="ECO:0008006" key="4">
    <source>
        <dbReference type="Google" id="ProtNLM"/>
    </source>
</evidence>
<accession>A0ABW0NS62</accession>
<evidence type="ECO:0000313" key="2">
    <source>
        <dbReference type="EMBL" id="MFC5503249.1"/>
    </source>
</evidence>
<proteinExistence type="predicted"/>
<gene>
    <name evidence="2" type="ORF">ACFPJ4_13460</name>
</gene>